<comment type="similarity">
    <text evidence="1">Belongs to the bacterial reverse transcriptase family.</text>
</comment>
<dbReference type="SUPFAM" id="SSF56672">
    <property type="entry name" value="DNA/RNA polymerases"/>
    <property type="match status" value="1"/>
</dbReference>
<protein>
    <submittedName>
        <fullName evidence="3">Reverse transcriptase</fullName>
    </submittedName>
</protein>
<dbReference type="PROSITE" id="PS50878">
    <property type="entry name" value="RT_POL"/>
    <property type="match status" value="1"/>
</dbReference>
<dbReference type="GO" id="GO:0003964">
    <property type="term" value="F:RNA-directed DNA polymerase activity"/>
    <property type="evidence" value="ECO:0007669"/>
    <property type="project" value="UniProtKB-KW"/>
</dbReference>
<dbReference type="InterPro" id="IPR051083">
    <property type="entry name" value="GrpII_Intron_Splice-Mob/Def"/>
</dbReference>
<evidence type="ECO:0000256" key="1">
    <source>
        <dbReference type="ARBA" id="ARBA00034120"/>
    </source>
</evidence>
<keyword evidence="3" id="KW-0808">Transferase</keyword>
<evidence type="ECO:0000313" key="3">
    <source>
        <dbReference type="EMBL" id="OHG66398.1"/>
    </source>
</evidence>
<dbReference type="PANTHER" id="PTHR34047">
    <property type="entry name" value="NUCLEAR INTRON MATURASE 1, MITOCHONDRIAL-RELATED"/>
    <property type="match status" value="1"/>
</dbReference>
<keyword evidence="3" id="KW-0695">RNA-directed DNA polymerase</keyword>
<dbReference type="PANTHER" id="PTHR34047:SF8">
    <property type="entry name" value="PROTEIN YKFC"/>
    <property type="match status" value="1"/>
</dbReference>
<dbReference type="NCBIfam" id="NF041747">
    <property type="entry name" value="Drt3a"/>
    <property type="match status" value="1"/>
</dbReference>
<name>A0A1S0ZG91_SALET</name>
<dbReference type="Pfam" id="PF00078">
    <property type="entry name" value="RVT_1"/>
    <property type="match status" value="1"/>
</dbReference>
<accession>A0A1S0ZG91</accession>
<dbReference type="CDD" id="cd01646">
    <property type="entry name" value="RT_Bac_retron_I"/>
    <property type="match status" value="1"/>
</dbReference>
<gene>
    <name evidence="3" type="ORF">A7T00_13055</name>
</gene>
<evidence type="ECO:0000259" key="2">
    <source>
        <dbReference type="PROSITE" id="PS50878"/>
    </source>
</evidence>
<comment type="caution">
    <text evidence="3">The sequence shown here is derived from an EMBL/GenBank/DDBJ whole genome shotgun (WGS) entry which is preliminary data.</text>
</comment>
<dbReference type="InterPro" id="IPR000477">
    <property type="entry name" value="RT_dom"/>
</dbReference>
<dbReference type="RefSeq" id="WP_024143086.1">
    <property type="nucleotide sequence ID" value="NZ_QWDP01000007.1"/>
</dbReference>
<dbReference type="InterPro" id="IPR043502">
    <property type="entry name" value="DNA/RNA_pol_sf"/>
</dbReference>
<feature type="domain" description="Reverse transcriptase" evidence="2">
    <location>
        <begin position="1"/>
        <end position="263"/>
    </location>
</feature>
<dbReference type="AlphaFoldDB" id="A0A1S0ZG91"/>
<dbReference type="EMBL" id="MLZC01000005">
    <property type="protein sequence ID" value="OHG66398.1"/>
    <property type="molecule type" value="Genomic_DNA"/>
</dbReference>
<reference evidence="3" key="1">
    <citation type="submission" date="2016-09" db="EMBL/GenBank/DDBJ databases">
        <title>Whole genome sequencing of Salmonella enterica.</title>
        <authorList>
            <person name="Bell R."/>
        </authorList>
    </citation>
    <scope>NUCLEOTIDE SEQUENCE [LARGE SCALE GENOMIC DNA]</scope>
    <source>
        <strain evidence="3">CFSAN044978</strain>
    </source>
</reference>
<organism evidence="3">
    <name type="scientific">Salmonella enterica subsp. enterica serovar Saintpaul</name>
    <dbReference type="NCBI Taxonomy" id="90105"/>
    <lineage>
        <taxon>Bacteria</taxon>
        <taxon>Pseudomonadati</taxon>
        <taxon>Pseudomonadota</taxon>
        <taxon>Gammaproteobacteria</taxon>
        <taxon>Enterobacterales</taxon>
        <taxon>Enterobacteriaceae</taxon>
        <taxon>Salmonella</taxon>
    </lineage>
</organism>
<proteinExistence type="inferred from homology"/>
<sequence length="425" mass="49679">MNRQPFTSSALKRNLSESEKAYYFKKNNFAELELLISDAVLIANENFRSGVSVKKLNIKGRCVYTASCLKEKIILRHCNANLKCLESLLPKQRNTIINELKIYLKEGTPFKIYRLDIRSFFESIDLPQLFQCLHNETRLSRHTKNLLEWYLKSCERLHSSKGLPRGLEISPMLSELYLAQFDNSVHRHPDVFYYSRFVDDMVIVSSSYECETSFMKFIQDALPKGLVLNKNKLKISPSIPKRSKGINKQDKTLHEFDFLGYSFSVIDTPLNKDGEVNSCYRKVIVNLSKSRLKKIKTRIARSFYSYHINGDFKLLLDRISFLTSNRDLNRKIKSLSSLEKSKISTGIYYSNAKLDADSVSLKQLDDFLLYCVQSNTGRLNSVIKKPFNLKQKKELLRNSFRKGFVNRIYRKYNFKRYTEITKIWL</sequence>
<keyword evidence="3" id="KW-0548">Nucleotidyltransferase</keyword>